<dbReference type="GO" id="GO:0098796">
    <property type="term" value="C:membrane protein complex"/>
    <property type="evidence" value="ECO:0007669"/>
    <property type="project" value="UniProtKB-ARBA"/>
</dbReference>
<evidence type="ECO:0000313" key="6">
    <source>
        <dbReference type="Proteomes" id="UP000001349"/>
    </source>
</evidence>
<dbReference type="AlphaFoldDB" id="B8I7E4"/>
<gene>
    <name evidence="5" type="ordered locus">Ccel_2703</name>
</gene>
<dbReference type="RefSeq" id="WP_015926091.1">
    <property type="nucleotide sequence ID" value="NC_011898.1"/>
</dbReference>
<dbReference type="FunFam" id="3.40.50.300:FF:000032">
    <property type="entry name" value="Export ABC transporter ATP-binding protein"/>
    <property type="match status" value="1"/>
</dbReference>
<sequence>MNTNSKVLSVEELVKTYESGKNKVQALKSISLTLHECEMLAIMGSSGSGKSTLLNLIGALDSPTSGKILIRGQEIQDYHIEPYATKYRSQNIGFVFQAYNLLKDLTVEENIALPLILKDVNKKEIKNKTTEMIELVGLSKWKTHRPVELSGGQQQRVAIARALITSPPIILADEPTGNLDYNTTIEILDIIKEMKEKLKQSIILVTHDPMVASYADRVIFLSDGNIIDEYTKNSEKGDISQILDKFRKILEVRNG</sequence>
<evidence type="ECO:0000256" key="2">
    <source>
        <dbReference type="ARBA" id="ARBA00022741"/>
    </source>
</evidence>
<dbReference type="InterPro" id="IPR015854">
    <property type="entry name" value="ABC_transpr_LolD-like"/>
</dbReference>
<dbReference type="PANTHER" id="PTHR24220">
    <property type="entry name" value="IMPORT ATP-BINDING PROTEIN"/>
    <property type="match status" value="1"/>
</dbReference>
<name>B8I7E4_RUMCH</name>
<dbReference type="PANTHER" id="PTHR24220:SF86">
    <property type="entry name" value="ABC TRANSPORTER ABCH.1"/>
    <property type="match status" value="1"/>
</dbReference>
<dbReference type="GO" id="GO:0022857">
    <property type="term" value="F:transmembrane transporter activity"/>
    <property type="evidence" value="ECO:0007669"/>
    <property type="project" value="UniProtKB-ARBA"/>
</dbReference>
<keyword evidence="3" id="KW-0067">ATP-binding</keyword>
<evidence type="ECO:0000313" key="5">
    <source>
        <dbReference type="EMBL" id="ACL77015.1"/>
    </source>
</evidence>
<dbReference type="InterPro" id="IPR003439">
    <property type="entry name" value="ABC_transporter-like_ATP-bd"/>
</dbReference>
<evidence type="ECO:0000256" key="3">
    <source>
        <dbReference type="ARBA" id="ARBA00022840"/>
    </source>
</evidence>
<organism evidence="5 6">
    <name type="scientific">Ruminiclostridium cellulolyticum (strain ATCC 35319 / DSM 5812 / JCM 6584 / H10)</name>
    <name type="common">Clostridium cellulolyticum</name>
    <dbReference type="NCBI Taxonomy" id="394503"/>
    <lineage>
        <taxon>Bacteria</taxon>
        <taxon>Bacillati</taxon>
        <taxon>Bacillota</taxon>
        <taxon>Clostridia</taxon>
        <taxon>Eubacteriales</taxon>
        <taxon>Oscillospiraceae</taxon>
        <taxon>Ruminiclostridium</taxon>
    </lineage>
</organism>
<keyword evidence="1" id="KW-0813">Transport</keyword>
<reference evidence="5 6" key="1">
    <citation type="submission" date="2009-01" db="EMBL/GenBank/DDBJ databases">
        <title>Complete sequence of Clostridium cellulolyticum H10.</title>
        <authorList>
            <consortium name="US DOE Joint Genome Institute"/>
            <person name="Lucas S."/>
            <person name="Copeland A."/>
            <person name="Lapidus A."/>
            <person name="Glavina del Rio T."/>
            <person name="Dalin E."/>
            <person name="Tice H."/>
            <person name="Bruce D."/>
            <person name="Goodwin L."/>
            <person name="Pitluck S."/>
            <person name="Chertkov O."/>
            <person name="Saunders E."/>
            <person name="Brettin T."/>
            <person name="Detter J.C."/>
            <person name="Han C."/>
            <person name="Larimer F."/>
            <person name="Land M."/>
            <person name="Hauser L."/>
            <person name="Kyrpides N."/>
            <person name="Ivanova N."/>
            <person name="Zhou J."/>
            <person name="Richardson P."/>
        </authorList>
    </citation>
    <scope>NUCLEOTIDE SEQUENCE [LARGE SCALE GENOMIC DNA]</scope>
    <source>
        <strain evidence="6">ATCC 35319 / DSM 5812 / JCM 6584 / H10</strain>
    </source>
</reference>
<evidence type="ECO:0000259" key="4">
    <source>
        <dbReference type="PROSITE" id="PS50893"/>
    </source>
</evidence>
<keyword evidence="2" id="KW-0547">Nucleotide-binding</keyword>
<dbReference type="HOGENOM" id="CLU_000604_1_22_9"/>
<protein>
    <submittedName>
        <fullName evidence="5">ABC transporter related</fullName>
    </submittedName>
</protein>
<feature type="domain" description="ABC transporter" evidence="4">
    <location>
        <begin position="8"/>
        <end position="248"/>
    </location>
</feature>
<dbReference type="GO" id="GO:0005524">
    <property type="term" value="F:ATP binding"/>
    <property type="evidence" value="ECO:0007669"/>
    <property type="project" value="UniProtKB-KW"/>
</dbReference>
<dbReference type="OrthoDB" id="9802264at2"/>
<dbReference type="InterPro" id="IPR003593">
    <property type="entry name" value="AAA+_ATPase"/>
</dbReference>
<dbReference type="STRING" id="394503.Ccel_2703"/>
<dbReference type="SMART" id="SM00382">
    <property type="entry name" value="AAA"/>
    <property type="match status" value="1"/>
</dbReference>
<dbReference type="KEGG" id="cce:Ccel_2703"/>
<accession>B8I7E4</accession>
<dbReference type="PROSITE" id="PS50893">
    <property type="entry name" value="ABC_TRANSPORTER_2"/>
    <property type="match status" value="1"/>
</dbReference>
<evidence type="ECO:0000256" key="1">
    <source>
        <dbReference type="ARBA" id="ARBA00022448"/>
    </source>
</evidence>
<dbReference type="SUPFAM" id="SSF52540">
    <property type="entry name" value="P-loop containing nucleoside triphosphate hydrolases"/>
    <property type="match status" value="1"/>
</dbReference>
<dbReference type="InterPro" id="IPR027417">
    <property type="entry name" value="P-loop_NTPase"/>
</dbReference>
<keyword evidence="6" id="KW-1185">Reference proteome</keyword>
<dbReference type="InterPro" id="IPR017911">
    <property type="entry name" value="MacB-like_ATP-bd"/>
</dbReference>
<dbReference type="EMBL" id="CP001348">
    <property type="protein sequence ID" value="ACL77015.1"/>
    <property type="molecule type" value="Genomic_DNA"/>
</dbReference>
<dbReference type="Pfam" id="PF00005">
    <property type="entry name" value="ABC_tran"/>
    <property type="match status" value="1"/>
</dbReference>
<dbReference type="Gene3D" id="3.40.50.300">
    <property type="entry name" value="P-loop containing nucleotide triphosphate hydrolases"/>
    <property type="match status" value="1"/>
</dbReference>
<dbReference type="PROSITE" id="PS00211">
    <property type="entry name" value="ABC_TRANSPORTER_1"/>
    <property type="match status" value="1"/>
</dbReference>
<dbReference type="CDD" id="cd03255">
    <property type="entry name" value="ABC_MJ0796_LolCDE_FtsE"/>
    <property type="match status" value="1"/>
</dbReference>
<dbReference type="Proteomes" id="UP000001349">
    <property type="component" value="Chromosome"/>
</dbReference>
<dbReference type="eggNOG" id="COG1136">
    <property type="taxonomic scope" value="Bacteria"/>
</dbReference>
<dbReference type="InterPro" id="IPR017871">
    <property type="entry name" value="ABC_transporter-like_CS"/>
</dbReference>
<dbReference type="GO" id="GO:0005886">
    <property type="term" value="C:plasma membrane"/>
    <property type="evidence" value="ECO:0007669"/>
    <property type="project" value="TreeGrafter"/>
</dbReference>
<proteinExistence type="predicted"/>
<dbReference type="GO" id="GO:0016887">
    <property type="term" value="F:ATP hydrolysis activity"/>
    <property type="evidence" value="ECO:0007669"/>
    <property type="project" value="InterPro"/>
</dbReference>